<proteinExistence type="predicted"/>
<dbReference type="OMA" id="NIRQRWR"/>
<dbReference type="Proteomes" id="UP000012960">
    <property type="component" value="Unplaced"/>
</dbReference>
<dbReference type="EMBL" id="HG996475">
    <property type="protein sequence ID" value="CAG1864321.1"/>
    <property type="molecule type" value="Genomic_DNA"/>
</dbReference>
<organism evidence="2 3">
    <name type="scientific">Musa acuminata subsp. malaccensis</name>
    <name type="common">Wild banana</name>
    <name type="synonym">Musa malaccensis</name>
    <dbReference type="NCBI Taxonomy" id="214687"/>
    <lineage>
        <taxon>Eukaryota</taxon>
        <taxon>Viridiplantae</taxon>
        <taxon>Streptophyta</taxon>
        <taxon>Embryophyta</taxon>
        <taxon>Tracheophyta</taxon>
        <taxon>Spermatophyta</taxon>
        <taxon>Magnoliopsida</taxon>
        <taxon>Liliopsida</taxon>
        <taxon>Zingiberales</taxon>
        <taxon>Musaceae</taxon>
        <taxon>Musa</taxon>
    </lineage>
</organism>
<name>A0A804L6W6_MUSAM</name>
<dbReference type="InParanoid" id="A0A804L6W6"/>
<sequence length="142" mass="15915">MRILQKLKLLVVQCAAARSSTGGDVRSFNIRQRWRPAKKLYVFTKFRRLLRRGVCSEDEQPSLEESKGMMKQKLLDLFASSQSVEDEGGSSNSSCGDDGRAVEALTARRGGGAWRFRSAAGLRCRLLRRAWRPVLVAIPESD</sequence>
<reference evidence="2" key="2">
    <citation type="submission" date="2021-05" db="UniProtKB">
        <authorList>
            <consortium name="EnsemblPlants"/>
        </authorList>
    </citation>
    <scope>IDENTIFICATION</scope>
    <source>
        <strain evidence="2">subsp. malaccensis</strain>
    </source>
</reference>
<evidence type="ECO:0000313" key="2">
    <source>
        <dbReference type="EnsemblPlants" id="Ma11_p11850.1"/>
    </source>
</evidence>
<dbReference type="KEGG" id="mus:103971363"/>
<accession>A0A804L6W6</accession>
<dbReference type="AlphaFoldDB" id="A0A804L6W6"/>
<evidence type="ECO:0000313" key="3">
    <source>
        <dbReference type="Proteomes" id="UP000012960"/>
    </source>
</evidence>
<gene>
    <name evidence="1" type="ORF">GSMUA_13070.1</name>
</gene>
<evidence type="ECO:0000313" key="1">
    <source>
        <dbReference type="EMBL" id="CAG1864321.1"/>
    </source>
</evidence>
<dbReference type="PANTHER" id="PTHR34542:SF1">
    <property type="entry name" value="OS08G0359900 PROTEIN"/>
    <property type="match status" value="1"/>
</dbReference>
<dbReference type="EnsemblPlants" id="Ma11_t11850.1">
    <property type="protein sequence ID" value="Ma11_p11850.1"/>
    <property type="gene ID" value="Ma11_g11850"/>
</dbReference>
<reference evidence="1" key="1">
    <citation type="submission" date="2021-03" db="EMBL/GenBank/DDBJ databases">
        <authorList>
            <consortium name="Genoscope - CEA"/>
            <person name="William W."/>
        </authorList>
    </citation>
    <scope>NUCLEOTIDE SEQUENCE</scope>
    <source>
        <strain evidence="1">Doubled-haploid Pahang</strain>
    </source>
</reference>
<keyword evidence="3" id="KW-1185">Reference proteome</keyword>
<dbReference type="OrthoDB" id="10379522at2759"/>
<protein>
    <submittedName>
        <fullName evidence="1">(wild Malaysian banana) hypothetical protein</fullName>
    </submittedName>
</protein>
<dbReference type="PANTHER" id="PTHR34542">
    <property type="entry name" value="OS08G0359900 PROTEIN"/>
    <property type="match status" value="1"/>
</dbReference>
<dbReference type="Gramene" id="Ma11_t11850.1">
    <property type="protein sequence ID" value="Ma11_p11850.1"/>
    <property type="gene ID" value="Ma11_g11850"/>
</dbReference>